<evidence type="ECO:0008006" key="5">
    <source>
        <dbReference type="Google" id="ProtNLM"/>
    </source>
</evidence>
<feature type="transmembrane region" description="Helical" evidence="2">
    <location>
        <begin position="6"/>
        <end position="39"/>
    </location>
</feature>
<evidence type="ECO:0000256" key="1">
    <source>
        <dbReference type="SAM" id="MobiDB-lite"/>
    </source>
</evidence>
<dbReference type="Proteomes" id="UP001652641">
    <property type="component" value="Chromosome 10"/>
</dbReference>
<keyword evidence="2" id="KW-0472">Membrane</keyword>
<accession>A0ABM4XKK6</accession>
<keyword evidence="3" id="KW-1185">Reference proteome</keyword>
<feature type="compositionally biased region" description="Pro residues" evidence="1">
    <location>
        <begin position="325"/>
        <end position="337"/>
    </location>
</feature>
<gene>
    <name evidence="4" type="primary">LOC140594098</name>
</gene>
<evidence type="ECO:0000313" key="4">
    <source>
        <dbReference type="RefSeq" id="XP_072578570.1"/>
    </source>
</evidence>
<protein>
    <recommendedName>
        <fullName evidence="5">Basic proline-rich protein-like</fullName>
    </recommendedName>
</protein>
<feature type="compositionally biased region" description="Low complexity" evidence="1">
    <location>
        <begin position="180"/>
        <end position="190"/>
    </location>
</feature>
<reference evidence="4" key="1">
    <citation type="submission" date="2025-08" db="UniProtKB">
        <authorList>
            <consortium name="RefSeq"/>
        </authorList>
    </citation>
    <scope>IDENTIFICATION</scope>
    <source>
        <tissue evidence="4">Cell line</tissue>
    </source>
</reference>
<feature type="region of interest" description="Disordered" evidence="1">
    <location>
        <begin position="82"/>
        <end position="347"/>
    </location>
</feature>
<proteinExistence type="predicted"/>
<name>A0ABM4XKK6_VULVU</name>
<organism evidence="3 4">
    <name type="scientific">Vulpes vulpes</name>
    <name type="common">Red fox</name>
    <dbReference type="NCBI Taxonomy" id="9627"/>
    <lineage>
        <taxon>Eukaryota</taxon>
        <taxon>Metazoa</taxon>
        <taxon>Chordata</taxon>
        <taxon>Craniata</taxon>
        <taxon>Vertebrata</taxon>
        <taxon>Euteleostomi</taxon>
        <taxon>Mammalia</taxon>
        <taxon>Eutheria</taxon>
        <taxon>Laurasiatheria</taxon>
        <taxon>Carnivora</taxon>
        <taxon>Caniformia</taxon>
        <taxon>Canidae</taxon>
        <taxon>Vulpes</taxon>
    </lineage>
</organism>
<feature type="region of interest" description="Disordered" evidence="1">
    <location>
        <begin position="381"/>
        <end position="401"/>
    </location>
</feature>
<dbReference type="RefSeq" id="XP_072578570.1">
    <property type="nucleotide sequence ID" value="XM_072722469.1"/>
</dbReference>
<keyword evidence="2" id="KW-1133">Transmembrane helix</keyword>
<feature type="compositionally biased region" description="Basic residues" evidence="1">
    <location>
        <begin position="141"/>
        <end position="154"/>
    </location>
</feature>
<evidence type="ECO:0000313" key="3">
    <source>
        <dbReference type="Proteomes" id="UP001652641"/>
    </source>
</evidence>
<evidence type="ECO:0000256" key="2">
    <source>
        <dbReference type="SAM" id="Phobius"/>
    </source>
</evidence>
<feature type="compositionally biased region" description="Basic and acidic residues" evidence="1">
    <location>
        <begin position="82"/>
        <end position="93"/>
    </location>
</feature>
<keyword evidence="2" id="KW-0812">Transmembrane</keyword>
<dbReference type="GeneID" id="140594098"/>
<sequence>MAVAVMVGVVVMGVVVVVMMAVGVAVLAVAVAMVVVVVVGGGDDGGAELGFQTEAARRPPAARPGHSDVPLWALRRARALRPEQRGCSERQRPAEGAWPPACALPVSEGPSPPGRREPSDQAPESSLQSDHAGGAKEPRGCRRSRHGPAHRRQRRGEAGGPLPGSQPGGHSQRARPDDPPGALGLRGATAPAPPAPERPGLTSQGGAMPLSAPAPRGRPRVGVATSCRPRAPPSPPWEQSLPGTRGLQPAVWGQVASAPTHPPSPSRAFWAPHPQGPTTWRHLPGRQRASRPLSGSGLRGHQGIPPPSHPARPLAAPPCWSQPVPHLPPPGPPPGEPPSHRCTCGLGPHPCGSRPCPSIEAPLEALSAPIRQASSDLAPADLLAAPGGRPAAASPGLGPLG</sequence>